<keyword evidence="2" id="KW-1185">Reference proteome</keyword>
<dbReference type="Proteomes" id="UP001470230">
    <property type="component" value="Unassembled WGS sequence"/>
</dbReference>
<reference evidence="1 2" key="1">
    <citation type="submission" date="2024-04" db="EMBL/GenBank/DDBJ databases">
        <title>Tritrichomonas musculus Genome.</title>
        <authorList>
            <person name="Alves-Ferreira E."/>
            <person name="Grigg M."/>
            <person name="Lorenzi H."/>
            <person name="Galac M."/>
        </authorList>
    </citation>
    <scope>NUCLEOTIDE SEQUENCE [LARGE SCALE GENOMIC DNA]</scope>
    <source>
        <strain evidence="1 2">EAF2021</strain>
    </source>
</reference>
<dbReference type="PANTHER" id="PTHR12295:SF30">
    <property type="entry name" value="PROTEIN FURRY"/>
    <property type="match status" value="1"/>
</dbReference>
<dbReference type="EMBL" id="JAPFFF010000004">
    <property type="protein sequence ID" value="KAK8891665.1"/>
    <property type="molecule type" value="Genomic_DNA"/>
</dbReference>
<evidence type="ECO:0000313" key="2">
    <source>
        <dbReference type="Proteomes" id="UP001470230"/>
    </source>
</evidence>
<accession>A0ABR2KNW6</accession>
<proteinExistence type="predicted"/>
<dbReference type="PANTHER" id="PTHR12295">
    <property type="entry name" value="FURRY-RELATED"/>
    <property type="match status" value="1"/>
</dbReference>
<evidence type="ECO:0000313" key="1">
    <source>
        <dbReference type="EMBL" id="KAK8891665.1"/>
    </source>
</evidence>
<name>A0ABR2KNW6_9EUKA</name>
<organism evidence="1 2">
    <name type="scientific">Tritrichomonas musculus</name>
    <dbReference type="NCBI Taxonomy" id="1915356"/>
    <lineage>
        <taxon>Eukaryota</taxon>
        <taxon>Metamonada</taxon>
        <taxon>Parabasalia</taxon>
        <taxon>Tritrichomonadida</taxon>
        <taxon>Tritrichomonadidae</taxon>
        <taxon>Tritrichomonas</taxon>
    </lineage>
</organism>
<protein>
    <submittedName>
        <fullName evidence="1">Uncharacterized protein</fullName>
    </submittedName>
</protein>
<sequence>MSNLQNKEEFTFFKSISDGLFTSFSPVANQIFCDFRSQISSDKYSNEQLDLILEKTLTTFPRSQPSYSQIINTLTSFVQLQPGFILSKLCSEFKKEISADNVSIDPFISFDYFSYFEMSNVYHSLFHQYFNLIVLSDLIYSIYRKNPDLQIDKMVSYGFKLCSERLQIPKLQDLIIEKWALIFYHLSNTMLDEMNNSFREYIHDENSNLIFHLISRSQCNQSLIDTILSLLHQAKKRKALNSEILSYLSILLERAECDENTLNEFFKIAWENKSQHGIKHGAIDLITTLFNRIPAQAKKAPQFYQMRVYKHASEDSKIERSLRAFLRLIRGDISHVEDSNEGVDPLSFIDCKSSNSGESYLSIFMRIFFAKSNFSVCYELFRDVLIHLISIDISEFIKNAFPKFLSLEPTDPRFLTLFMTVPFINRHRFYEKSYCHADGAQIDKYNELIRDAILKKCKLLIKKKAEKEKKQHCLFIQDSYQLQSVLKKADIFMDEFVSINKYNFVKYDTEPNQKIKLANPNSIMVYILKSIPYCFNVENYRNEKFIQKILKLTVDPNQFVSFEAVNVYKTALHTITENDSNADFIVKIILQMINESFIPELLAKLLRLLSETIIDKTITISENVKRNVKITALFVIGSDIPILRTLAMKVMSEVDVSTIFSMFNKFGKKIYQNVKRSILALNIPPKPSIIKPLHGQLSYGYTCCSNYFEIWIIFYAEIINQLIPYKEIMSSLLHITMKTVNNMPNLFKTNSITEHQAISVFYVYLNALSSTVDIGVDNQSIESINTNNDASNINHNNFDFDFESNEEEEEEQRQELGIKKERRIEEEEEEEYFELPIIEEAERLCKEIVQSDVLQMKRAFIYSIRYLNWRIVGSILPYIIYVDQELYTELSTALTLIIPNDENFSHLAIPMFNIVLKFLSLLKDYFTLLNINNTRNVQIDLNKLEEKHEVCLNYCILVSAIFNNIPGQYLTEEFFPVSERQVLFNFLLHWAQLPDKFAMLKSYARIALIPIIHVGTIFTNGFEFNIDFLDMMIQCQFEGFNVLNSLLTFHFDILIDIFIDQAFYKPKRESQMFFDVISSTMKDADFITADMLYNYVGPLILLTLLYENEKFEMAQNILIKLAEIFWKKDQDDISSLIDMIKCATNLEFVPAAFQFATEQLIHCSLDTIKNSEKVKFVTLEQIVRCLKPWFGKIRLLPKSKYIVQKVPSKFRVYSTILLFFDEMFFVSGSLSDEHFDMFADLWFEVLQSADNNVVVLLILSQLDDDTLKKRIFQVLLEKNPGLITKYLAERCSFCYWYFLETQPDERNRKSFGYWKLTGQASTTFDENEEEKDDENANWLPTLLTESFISYNDEISNESFVLSINYSILFIEKAHELFETLMLLLGIDDIFEERYFWAPDKSDGEIVVKKVVRKIGKKLSPQSIDIWTQEVTKWVVACHDIQIGYRSLVILNCLNGTLEPNFEIFLFESVSYHLSCFINGTADNIDDVSAFVGESFVTLYQRLKALDISNFAFLYASAFLKCPQLKFSCFKKAMHIFKKCVSITVLKDQVEEILIDAFYPFLPTLETNYDSQKTFDEILHLIDPTKTSILSEFYLIAAPFLISHLPFINIGISYQEIMNLKFTPKNVEKSFLFYQAMLSTASGPLCDCILEVSTKLLLIFNKELPKQSLIHIFTKAVERAAISQNAIDFLHSVSVIYPNISTNQFVHQQENFKSIEQVKNDICALIPSNDNIVPFTDCKDFQELHGLIKMENPPKIYPFSTDYEVYLGMKSAKEKFIESPQSSNVSKSYSTMSMTSSQILSNKSLAVILTPMLEPSGAFNGSFTKLEPAKIIFRQLDLPSDENSTWKFVVSLKEFRELGKSQL</sequence>
<gene>
    <name evidence="1" type="ORF">M9Y10_028885</name>
</gene>
<comment type="caution">
    <text evidence="1">The sequence shown here is derived from an EMBL/GenBank/DDBJ whole genome shotgun (WGS) entry which is preliminary data.</text>
</comment>
<dbReference type="InterPro" id="IPR039867">
    <property type="entry name" value="Furry/Tao3/Mor2"/>
</dbReference>